<evidence type="ECO:0000313" key="2">
    <source>
        <dbReference type="Proteomes" id="UP000053593"/>
    </source>
</evidence>
<proteinExistence type="predicted"/>
<dbReference type="AlphaFoldDB" id="A0A0D0CMJ4"/>
<accession>A0A0D0CMJ4</accession>
<organism evidence="1 2">
    <name type="scientific">Collybiopsis luxurians FD-317 M1</name>
    <dbReference type="NCBI Taxonomy" id="944289"/>
    <lineage>
        <taxon>Eukaryota</taxon>
        <taxon>Fungi</taxon>
        <taxon>Dikarya</taxon>
        <taxon>Basidiomycota</taxon>
        <taxon>Agaricomycotina</taxon>
        <taxon>Agaricomycetes</taxon>
        <taxon>Agaricomycetidae</taxon>
        <taxon>Agaricales</taxon>
        <taxon>Marasmiineae</taxon>
        <taxon>Omphalotaceae</taxon>
        <taxon>Collybiopsis</taxon>
        <taxon>Collybiopsis luxurians</taxon>
    </lineage>
</organism>
<keyword evidence="2" id="KW-1185">Reference proteome</keyword>
<evidence type="ECO:0000313" key="1">
    <source>
        <dbReference type="EMBL" id="KIK59857.1"/>
    </source>
</evidence>
<sequence>MLFLFRTRLCRKDCNHRSQQFQVALNRFLSFHPTSPRFSHFSSSHLLLNHLFDYITRITPVYRTCTISTHICLIIYTIKDSIIYIHSCHIYSSTPSKYPSSFLHLLLPFPRLSTVSNSH</sequence>
<dbReference type="Proteomes" id="UP000053593">
    <property type="component" value="Unassembled WGS sequence"/>
</dbReference>
<dbReference type="EMBL" id="KN834778">
    <property type="protein sequence ID" value="KIK59857.1"/>
    <property type="molecule type" value="Genomic_DNA"/>
</dbReference>
<dbReference type="HOGENOM" id="CLU_2061760_0_0_1"/>
<reference evidence="1 2" key="1">
    <citation type="submission" date="2014-04" db="EMBL/GenBank/DDBJ databases">
        <title>Evolutionary Origins and Diversification of the Mycorrhizal Mutualists.</title>
        <authorList>
            <consortium name="DOE Joint Genome Institute"/>
            <consortium name="Mycorrhizal Genomics Consortium"/>
            <person name="Kohler A."/>
            <person name="Kuo A."/>
            <person name="Nagy L.G."/>
            <person name="Floudas D."/>
            <person name="Copeland A."/>
            <person name="Barry K.W."/>
            <person name="Cichocki N."/>
            <person name="Veneault-Fourrey C."/>
            <person name="LaButti K."/>
            <person name="Lindquist E.A."/>
            <person name="Lipzen A."/>
            <person name="Lundell T."/>
            <person name="Morin E."/>
            <person name="Murat C."/>
            <person name="Riley R."/>
            <person name="Ohm R."/>
            <person name="Sun H."/>
            <person name="Tunlid A."/>
            <person name="Henrissat B."/>
            <person name="Grigoriev I.V."/>
            <person name="Hibbett D.S."/>
            <person name="Martin F."/>
        </authorList>
    </citation>
    <scope>NUCLEOTIDE SEQUENCE [LARGE SCALE GENOMIC DNA]</scope>
    <source>
        <strain evidence="1 2">FD-317 M1</strain>
    </source>
</reference>
<protein>
    <submittedName>
        <fullName evidence="1">Uncharacterized protein</fullName>
    </submittedName>
</protein>
<gene>
    <name evidence="1" type="ORF">GYMLUDRAFT_663275</name>
</gene>
<name>A0A0D0CMJ4_9AGAR</name>